<dbReference type="WBParaSite" id="maker-uti_cns_0015577-snap-gene-0.2-mRNA-1">
    <property type="protein sequence ID" value="maker-uti_cns_0015577-snap-gene-0.2-mRNA-1"/>
    <property type="gene ID" value="maker-uti_cns_0015577-snap-gene-0.2"/>
</dbReference>
<dbReference type="Proteomes" id="UP000095280">
    <property type="component" value="Unplaced"/>
</dbReference>
<organism evidence="1 2">
    <name type="scientific">Macrostomum lignano</name>
    <dbReference type="NCBI Taxonomy" id="282301"/>
    <lineage>
        <taxon>Eukaryota</taxon>
        <taxon>Metazoa</taxon>
        <taxon>Spiralia</taxon>
        <taxon>Lophotrochozoa</taxon>
        <taxon>Platyhelminthes</taxon>
        <taxon>Rhabditophora</taxon>
        <taxon>Macrostomorpha</taxon>
        <taxon>Macrostomida</taxon>
        <taxon>Macrostomidae</taxon>
        <taxon>Macrostomum</taxon>
    </lineage>
</organism>
<keyword evidence="1" id="KW-1185">Reference proteome</keyword>
<protein>
    <submittedName>
        <fullName evidence="2">Uncharacterized protein</fullName>
    </submittedName>
</protein>
<sequence length="124" mass="13615">MKRSRSEMMGIIRKTSMQSMRSVSSIPLDAAWPKSTAAPEKSARRVIQLIGIAQQDSPPSVNSALDRVLEILHHATDLYSGELPATLEDKITSDYVGGLMIGARPADKKRSGHFGTRRELQLTP</sequence>
<reference evidence="2" key="1">
    <citation type="submission" date="2016-11" db="UniProtKB">
        <authorList>
            <consortium name="WormBaseParasite"/>
        </authorList>
    </citation>
    <scope>IDENTIFICATION</scope>
</reference>
<proteinExistence type="predicted"/>
<evidence type="ECO:0000313" key="2">
    <source>
        <dbReference type="WBParaSite" id="maker-uti_cns_0015577-snap-gene-0.2-mRNA-1"/>
    </source>
</evidence>
<name>A0A1I8IRS4_9PLAT</name>
<dbReference type="AlphaFoldDB" id="A0A1I8IRS4"/>
<evidence type="ECO:0000313" key="1">
    <source>
        <dbReference type="Proteomes" id="UP000095280"/>
    </source>
</evidence>
<accession>A0A1I8IRS4</accession>